<feature type="domain" description="ABC transmembrane type-1" evidence="10">
    <location>
        <begin position="283"/>
        <end position="380"/>
    </location>
</feature>
<feature type="transmembrane region" description="Helical" evidence="9">
    <location>
        <begin position="67"/>
        <end position="86"/>
    </location>
</feature>
<name>A0ABM1AC30_APLCA</name>
<feature type="transmembrane region" description="Helical" evidence="9">
    <location>
        <begin position="31"/>
        <end position="55"/>
    </location>
</feature>
<evidence type="ECO:0000256" key="2">
    <source>
        <dbReference type="ARBA" id="ARBA00009726"/>
    </source>
</evidence>
<sequence length="380" mass="43614">MVEFCHGERFWDTGLTWTNNSWPQFTDCFRYSVLELFPCVWLWVTSAPYVCYLFSQPRRHMSQRRLFLARLTLVVLLGVLHLMMLVERTMKDTVWAAELSDILWLPTLLVVVTVLALERSRGQVRSFILFSFWIFTSAILAFQLYSDIRLHAPSSSRVQFTLQCFRYGTATVSFLLSCLADEGDTKPKSDNPELSASALSWIAFAWLERLMVRGFRKPLTEADVFELHPSDKTASAIDRFMRQWVRHSPPSDASEPLTSVKNKPTFLGTLVRTFWLDLFVSHVGMVVFVAMNLFTPIILGWFVKFAENEGEPLWHGYVFALAFLVTKILITIFNTSSQFLAARMAVRVRSTAIAAIFRKALSLSSQSRRELSMGEIVNLM</sequence>
<feature type="transmembrane region" description="Helical" evidence="9">
    <location>
        <begin position="314"/>
        <end position="334"/>
    </location>
</feature>
<evidence type="ECO:0000256" key="1">
    <source>
        <dbReference type="ARBA" id="ARBA00004141"/>
    </source>
</evidence>
<comment type="similarity">
    <text evidence="2">Belongs to the ABC transporter superfamily. ABCC family. Conjugate transporter (TC 3.A.1.208) subfamily.</text>
</comment>
<dbReference type="GO" id="GO:0005524">
    <property type="term" value="F:ATP binding"/>
    <property type="evidence" value="ECO:0007669"/>
    <property type="project" value="UniProtKB-KW"/>
</dbReference>
<dbReference type="SUPFAM" id="SSF90123">
    <property type="entry name" value="ABC transporter transmembrane region"/>
    <property type="match status" value="1"/>
</dbReference>
<dbReference type="GeneID" id="101856223"/>
<dbReference type="PROSITE" id="PS50929">
    <property type="entry name" value="ABC_TM1F"/>
    <property type="match status" value="1"/>
</dbReference>
<reference evidence="12" key="1">
    <citation type="submission" date="2025-08" db="UniProtKB">
        <authorList>
            <consortium name="RefSeq"/>
        </authorList>
    </citation>
    <scope>IDENTIFICATION</scope>
</reference>
<dbReference type="Pfam" id="PF24357">
    <property type="entry name" value="TMD0_ABC"/>
    <property type="match status" value="1"/>
</dbReference>
<dbReference type="Proteomes" id="UP000694888">
    <property type="component" value="Unplaced"/>
</dbReference>
<evidence type="ECO:0000256" key="4">
    <source>
        <dbReference type="ARBA" id="ARBA00022692"/>
    </source>
</evidence>
<feature type="transmembrane region" description="Helical" evidence="9">
    <location>
        <begin position="278"/>
        <end position="302"/>
    </location>
</feature>
<dbReference type="InterPro" id="IPR011527">
    <property type="entry name" value="ABC1_TM_dom"/>
</dbReference>
<dbReference type="InterPro" id="IPR056227">
    <property type="entry name" value="TMD0_ABC"/>
</dbReference>
<dbReference type="InterPro" id="IPR036640">
    <property type="entry name" value="ABC1_TM_sf"/>
</dbReference>
<protein>
    <submittedName>
        <fullName evidence="12">ATP-binding cassette sub-family C member 13</fullName>
    </submittedName>
</protein>
<gene>
    <name evidence="12" type="primary">LOC101856223</name>
</gene>
<evidence type="ECO:0000313" key="11">
    <source>
        <dbReference type="Proteomes" id="UP000694888"/>
    </source>
</evidence>
<comment type="subcellular location">
    <subcellularLocation>
        <location evidence="1">Membrane</location>
        <topology evidence="1">Multi-pass membrane protein</topology>
    </subcellularLocation>
</comment>
<dbReference type="PANTHER" id="PTHR24223">
    <property type="entry name" value="ATP-BINDING CASSETTE SUB-FAMILY C"/>
    <property type="match status" value="1"/>
</dbReference>
<proteinExistence type="inferred from homology"/>
<dbReference type="InterPro" id="IPR050173">
    <property type="entry name" value="ABC_transporter_C-like"/>
</dbReference>
<keyword evidence="5" id="KW-0547">Nucleotide-binding</keyword>
<feature type="transmembrane region" description="Helical" evidence="9">
    <location>
        <begin position="98"/>
        <end position="117"/>
    </location>
</feature>
<evidence type="ECO:0000256" key="6">
    <source>
        <dbReference type="ARBA" id="ARBA00022840"/>
    </source>
</evidence>
<evidence type="ECO:0000259" key="10">
    <source>
        <dbReference type="PROSITE" id="PS50929"/>
    </source>
</evidence>
<evidence type="ECO:0000256" key="9">
    <source>
        <dbReference type="SAM" id="Phobius"/>
    </source>
</evidence>
<feature type="non-terminal residue" evidence="12">
    <location>
        <position position="380"/>
    </location>
</feature>
<evidence type="ECO:0000313" key="12">
    <source>
        <dbReference type="RefSeq" id="XP_012944863.1"/>
    </source>
</evidence>
<keyword evidence="11" id="KW-1185">Reference proteome</keyword>
<keyword evidence="6 12" id="KW-0067">ATP-binding</keyword>
<evidence type="ECO:0000256" key="8">
    <source>
        <dbReference type="ARBA" id="ARBA00023136"/>
    </source>
</evidence>
<dbReference type="Gene3D" id="1.20.1560.10">
    <property type="entry name" value="ABC transporter type 1, transmembrane domain"/>
    <property type="match status" value="1"/>
</dbReference>
<keyword evidence="3" id="KW-0813">Transport</keyword>
<keyword evidence="4 9" id="KW-0812">Transmembrane</keyword>
<dbReference type="RefSeq" id="XP_012944863.1">
    <property type="nucleotide sequence ID" value="XM_013089409.1"/>
</dbReference>
<evidence type="ECO:0000256" key="3">
    <source>
        <dbReference type="ARBA" id="ARBA00022448"/>
    </source>
</evidence>
<organism evidence="11 12">
    <name type="scientific">Aplysia californica</name>
    <name type="common">California sea hare</name>
    <dbReference type="NCBI Taxonomy" id="6500"/>
    <lineage>
        <taxon>Eukaryota</taxon>
        <taxon>Metazoa</taxon>
        <taxon>Spiralia</taxon>
        <taxon>Lophotrochozoa</taxon>
        <taxon>Mollusca</taxon>
        <taxon>Gastropoda</taxon>
        <taxon>Heterobranchia</taxon>
        <taxon>Euthyneura</taxon>
        <taxon>Tectipleura</taxon>
        <taxon>Aplysiida</taxon>
        <taxon>Aplysioidea</taxon>
        <taxon>Aplysiidae</taxon>
        <taxon>Aplysia</taxon>
    </lineage>
</organism>
<keyword evidence="7 9" id="KW-1133">Transmembrane helix</keyword>
<evidence type="ECO:0000256" key="5">
    <source>
        <dbReference type="ARBA" id="ARBA00022741"/>
    </source>
</evidence>
<feature type="transmembrane region" description="Helical" evidence="9">
    <location>
        <begin position="124"/>
        <end position="145"/>
    </location>
</feature>
<keyword evidence="8 9" id="KW-0472">Membrane</keyword>
<accession>A0ABM1AC30</accession>
<evidence type="ECO:0000256" key="7">
    <source>
        <dbReference type="ARBA" id="ARBA00022989"/>
    </source>
</evidence>